<dbReference type="EMBL" id="RHFK02000003">
    <property type="protein sequence ID" value="TWW78522.1"/>
    <property type="molecule type" value="Genomic_DNA"/>
</dbReference>
<feature type="compositionally biased region" description="Basic residues" evidence="1">
    <location>
        <begin position="277"/>
        <end position="289"/>
    </location>
</feature>
<proteinExistence type="predicted"/>
<feature type="compositionally biased region" description="Pro residues" evidence="1">
    <location>
        <begin position="146"/>
        <end position="155"/>
    </location>
</feature>
<feature type="compositionally biased region" description="Low complexity" evidence="1">
    <location>
        <begin position="200"/>
        <end position="210"/>
    </location>
</feature>
<evidence type="ECO:0000256" key="1">
    <source>
        <dbReference type="SAM" id="MobiDB-lite"/>
    </source>
</evidence>
<feature type="compositionally biased region" description="Polar residues" evidence="1">
    <location>
        <begin position="175"/>
        <end position="187"/>
    </location>
</feature>
<feature type="compositionally biased region" description="Polar residues" evidence="1">
    <location>
        <begin position="219"/>
        <end position="242"/>
    </location>
</feature>
<organism evidence="2 3">
    <name type="scientific">Takifugu flavidus</name>
    <name type="common">sansaifugu</name>
    <dbReference type="NCBI Taxonomy" id="433684"/>
    <lineage>
        <taxon>Eukaryota</taxon>
        <taxon>Metazoa</taxon>
        <taxon>Chordata</taxon>
        <taxon>Craniata</taxon>
        <taxon>Vertebrata</taxon>
        <taxon>Euteleostomi</taxon>
        <taxon>Actinopterygii</taxon>
        <taxon>Neopterygii</taxon>
        <taxon>Teleostei</taxon>
        <taxon>Neoteleostei</taxon>
        <taxon>Acanthomorphata</taxon>
        <taxon>Eupercaria</taxon>
        <taxon>Tetraodontiformes</taxon>
        <taxon>Tetradontoidea</taxon>
        <taxon>Tetraodontidae</taxon>
        <taxon>Takifugu</taxon>
    </lineage>
</organism>
<evidence type="ECO:0000313" key="3">
    <source>
        <dbReference type="Proteomes" id="UP000324091"/>
    </source>
</evidence>
<gene>
    <name evidence="2" type="ORF">D4764_11G0006430</name>
</gene>
<feature type="compositionally biased region" description="Polar residues" evidence="1">
    <location>
        <begin position="249"/>
        <end position="270"/>
    </location>
</feature>
<feature type="region of interest" description="Disordered" evidence="1">
    <location>
        <begin position="1"/>
        <end position="86"/>
    </location>
</feature>
<dbReference type="AlphaFoldDB" id="A0A5C6PFL9"/>
<accession>A0A5C6PFL9</accession>
<feature type="region of interest" description="Disordered" evidence="1">
    <location>
        <begin position="105"/>
        <end position="379"/>
    </location>
</feature>
<evidence type="ECO:0000313" key="2">
    <source>
        <dbReference type="EMBL" id="TWW78522.1"/>
    </source>
</evidence>
<sequence>MFEVNSAPQVSEPAPNQDKPASESKPAPGGAVLSTPPEPARPTVATVSDVAAPGVPESEQTHTVVIKPPPFITLGDGGPKSEKPKTNLAAAKAQDLFGIFYSSSSLSGTFSISRPAKTDRRNDSGAGKTQPQNPPSQKLQPQDLVLPPPQPPPSVLEPHPDGSEELQTKTELDIQISSVWSLQTTQDPEPWPSPSKPTSQTIQQEFQEQVQQEDHYVSPNRSQSLNPDSIMTTDNGPSQPDLTQKEPESQPQPNQEDQPSLDNSSNTSPASEAKPGNKPRGKANARKRTSPASHPVHQTRSQTRYQTRQQRQNQSEQDLTSGDSGSAASDSKVLDTSGPGCGSQPEVLVQDIELELTPESLGLPSDMTSLDFESGFNFE</sequence>
<reference evidence="2 3" key="1">
    <citation type="submission" date="2019-04" db="EMBL/GenBank/DDBJ databases">
        <title>Chromosome genome assembly for Takifugu flavidus.</title>
        <authorList>
            <person name="Xiao S."/>
        </authorList>
    </citation>
    <scope>NUCLEOTIDE SEQUENCE [LARGE SCALE GENOMIC DNA]</scope>
    <source>
        <strain evidence="2">HTHZ2018</strain>
        <tissue evidence="2">Muscle</tissue>
    </source>
</reference>
<comment type="caution">
    <text evidence="2">The sequence shown here is derived from an EMBL/GenBank/DDBJ whole genome shotgun (WGS) entry which is preliminary data.</text>
</comment>
<name>A0A5C6PFL9_9TELE</name>
<dbReference type="Proteomes" id="UP000324091">
    <property type="component" value="Chromosome 11"/>
</dbReference>
<feature type="compositionally biased region" description="Low complexity" evidence="1">
    <location>
        <begin position="298"/>
        <end position="331"/>
    </location>
</feature>
<keyword evidence="3" id="KW-1185">Reference proteome</keyword>
<protein>
    <submittedName>
        <fullName evidence="2">Uncharacterized protein</fullName>
    </submittedName>
</protein>
<feature type="compositionally biased region" description="Basic and acidic residues" evidence="1">
    <location>
        <begin position="158"/>
        <end position="172"/>
    </location>
</feature>